<name>A0A2U8GMX1_9RHOO</name>
<dbReference type="InterPro" id="IPR051916">
    <property type="entry name" value="GPI-anchor_lipid_remodeler"/>
</dbReference>
<keyword evidence="2" id="KW-0378">Hydrolase</keyword>
<organism evidence="2 3">
    <name type="scientific">Parazoarcus communis</name>
    <dbReference type="NCBI Taxonomy" id="41977"/>
    <lineage>
        <taxon>Bacteria</taxon>
        <taxon>Pseudomonadati</taxon>
        <taxon>Pseudomonadota</taxon>
        <taxon>Betaproteobacteria</taxon>
        <taxon>Rhodocyclales</taxon>
        <taxon>Zoogloeaceae</taxon>
        <taxon>Parazoarcus</taxon>
    </lineage>
</organism>
<keyword evidence="2" id="KW-0255">Endonuclease</keyword>
<dbReference type="PANTHER" id="PTHR14859:SF0">
    <property type="entry name" value="ENDONUCLEASE_EXONUCLEASE_PHOSPHATASE FAMILY PROTEIN, EXPRESSED"/>
    <property type="match status" value="1"/>
</dbReference>
<dbReference type="AlphaFoldDB" id="A0A2U8GMX1"/>
<dbReference type="RefSeq" id="WP_108948556.1">
    <property type="nucleotide sequence ID" value="NZ_CP022187.1"/>
</dbReference>
<reference evidence="2 3" key="1">
    <citation type="submission" date="2017-06" db="EMBL/GenBank/DDBJ databases">
        <title>Azoarcus.</title>
        <authorList>
            <person name="Woo J.-H."/>
            <person name="Kim H.-S."/>
        </authorList>
    </citation>
    <scope>NUCLEOTIDE SEQUENCE [LARGE SCALE GENOMIC DNA]</scope>
    <source>
        <strain evidence="2 3">TSPY31</strain>
    </source>
</reference>
<keyword evidence="2" id="KW-0540">Nuclease</keyword>
<evidence type="ECO:0000313" key="2">
    <source>
        <dbReference type="EMBL" id="AWI74848.1"/>
    </source>
</evidence>
<dbReference type="Proteomes" id="UP000244930">
    <property type="component" value="Chromosome"/>
</dbReference>
<dbReference type="PANTHER" id="PTHR14859">
    <property type="entry name" value="CALCOFLUOR WHITE HYPERSENSITIVE PROTEIN PRECURSOR"/>
    <property type="match status" value="1"/>
</dbReference>
<feature type="domain" description="Endonuclease/exonuclease/phosphatase" evidence="1">
    <location>
        <begin position="4"/>
        <end position="274"/>
    </location>
</feature>
<dbReference type="SUPFAM" id="SSF56219">
    <property type="entry name" value="DNase I-like"/>
    <property type="match status" value="1"/>
</dbReference>
<dbReference type="KEGG" id="acom:CEW83_06130"/>
<gene>
    <name evidence="2" type="ORF">CEW83_06130</name>
</gene>
<evidence type="ECO:0000313" key="3">
    <source>
        <dbReference type="Proteomes" id="UP000244930"/>
    </source>
</evidence>
<accession>A0A2U8GMX1</accession>
<dbReference type="Pfam" id="PF03372">
    <property type="entry name" value="Exo_endo_phos"/>
    <property type="match status" value="1"/>
</dbReference>
<sequence>MRIVSWNIQWGRGADGRVDLNRTIAALREIGDIDVICLQEVGQCFPGLKGATAEDGVAILSAAFPGYEAVFGAALDVPDGKGGRARFGNLLLSRRPLGQVFRHVLPYPADPSVPAMQRLCIEAVIEAPRGPLRVLTTHLEYYSSLQRGAQITRLRELHREAVSHARAPGLSKDSNPGFRPWPRPAAAVLCGDLNCLPGSPDHTALLAPIAPDVPQWCDAWQIMNPGRPHAPTVGLHGADWPDESFCCDFVCVTEDLAPAVAGFRVAAETAASDHQPVVLDLMD</sequence>
<dbReference type="InterPro" id="IPR036691">
    <property type="entry name" value="Endo/exonu/phosph_ase_sf"/>
</dbReference>
<proteinExistence type="predicted"/>
<evidence type="ECO:0000259" key="1">
    <source>
        <dbReference type="Pfam" id="PF03372"/>
    </source>
</evidence>
<dbReference type="InterPro" id="IPR005135">
    <property type="entry name" value="Endo/exonuclease/phosphatase"/>
</dbReference>
<dbReference type="Gene3D" id="3.60.10.10">
    <property type="entry name" value="Endonuclease/exonuclease/phosphatase"/>
    <property type="match status" value="1"/>
</dbReference>
<dbReference type="GO" id="GO:0016020">
    <property type="term" value="C:membrane"/>
    <property type="evidence" value="ECO:0007669"/>
    <property type="project" value="GOC"/>
</dbReference>
<keyword evidence="3" id="KW-1185">Reference proteome</keyword>
<protein>
    <submittedName>
        <fullName evidence="2">Endonuclease</fullName>
    </submittedName>
</protein>
<dbReference type="EMBL" id="CP022187">
    <property type="protein sequence ID" value="AWI74848.1"/>
    <property type="molecule type" value="Genomic_DNA"/>
</dbReference>
<dbReference type="GO" id="GO:0006506">
    <property type="term" value="P:GPI anchor biosynthetic process"/>
    <property type="evidence" value="ECO:0007669"/>
    <property type="project" value="TreeGrafter"/>
</dbReference>
<dbReference type="GO" id="GO:0004519">
    <property type="term" value="F:endonuclease activity"/>
    <property type="evidence" value="ECO:0007669"/>
    <property type="project" value="UniProtKB-KW"/>
</dbReference>